<dbReference type="Proteomes" id="UP000663887">
    <property type="component" value="Unassembled WGS sequence"/>
</dbReference>
<dbReference type="Proteomes" id="UP000663842">
    <property type="component" value="Unassembled WGS sequence"/>
</dbReference>
<evidence type="ECO:0000313" key="3">
    <source>
        <dbReference type="Proteomes" id="UP000663842"/>
    </source>
</evidence>
<dbReference type="InterPro" id="IPR036397">
    <property type="entry name" value="RNaseH_sf"/>
</dbReference>
<protein>
    <recommendedName>
        <fullName evidence="4">Transposase</fullName>
    </recommendedName>
</protein>
<evidence type="ECO:0000313" key="1">
    <source>
        <dbReference type="EMBL" id="CAF2045304.1"/>
    </source>
</evidence>
<organism evidence="2 3">
    <name type="scientific">Rotaria magnacalcarata</name>
    <dbReference type="NCBI Taxonomy" id="392030"/>
    <lineage>
        <taxon>Eukaryota</taxon>
        <taxon>Metazoa</taxon>
        <taxon>Spiralia</taxon>
        <taxon>Gnathifera</taxon>
        <taxon>Rotifera</taxon>
        <taxon>Eurotatoria</taxon>
        <taxon>Bdelloidea</taxon>
        <taxon>Philodinida</taxon>
        <taxon>Philodinidae</taxon>
        <taxon>Rotaria</taxon>
    </lineage>
</organism>
<accession>A0A819WWN3</accession>
<comment type="caution">
    <text evidence="2">The sequence shown here is derived from an EMBL/GenBank/DDBJ whole genome shotgun (WGS) entry which is preliminary data.</text>
</comment>
<dbReference type="EMBL" id="CAJOBF010004260">
    <property type="protein sequence ID" value="CAF4130652.1"/>
    <property type="molecule type" value="Genomic_DNA"/>
</dbReference>
<dbReference type="Gene3D" id="3.30.420.10">
    <property type="entry name" value="Ribonuclease H-like superfamily/Ribonuclease H"/>
    <property type="match status" value="1"/>
</dbReference>
<dbReference type="AlphaFoldDB" id="A0A819WWN3"/>
<dbReference type="GO" id="GO:0003676">
    <property type="term" value="F:nucleic acid binding"/>
    <property type="evidence" value="ECO:0007669"/>
    <property type="project" value="InterPro"/>
</dbReference>
<sequence length="184" mass="21701">MDDEKYFLLQEQFVPNNRGFYPSDKRTTQPKITFKRIQKFEPKILVAITISANEISKPFFSKQKQAVHQTTYFDKCIVAGLMSCITSHYKKENILFCPDLAPSHHGHNVVQYLDENSVQFVQKEFNSQNCPQIRLIETFWSILTDMVYNEGWEAKTIDQLQRRITKKLKEIGIKNFPTRVLRYT</sequence>
<dbReference type="EMBL" id="CAJNRG010002249">
    <property type="protein sequence ID" value="CAF2045304.1"/>
    <property type="molecule type" value="Genomic_DNA"/>
</dbReference>
<reference evidence="2" key="1">
    <citation type="submission" date="2021-02" db="EMBL/GenBank/DDBJ databases">
        <authorList>
            <person name="Nowell W R."/>
        </authorList>
    </citation>
    <scope>NUCLEOTIDE SEQUENCE</scope>
</reference>
<proteinExistence type="predicted"/>
<evidence type="ECO:0008006" key="4">
    <source>
        <dbReference type="Google" id="ProtNLM"/>
    </source>
</evidence>
<evidence type="ECO:0000313" key="2">
    <source>
        <dbReference type="EMBL" id="CAF4130652.1"/>
    </source>
</evidence>
<name>A0A819WWN3_9BILA</name>
<gene>
    <name evidence="2" type="ORF">UXM345_LOCUS23970</name>
    <name evidence="1" type="ORF">XDN619_LOCUS7516</name>
</gene>